<name>A0A642UND1_DIURU</name>
<dbReference type="EC" id="3.1.3.16" evidence="1"/>
<comment type="cofactor">
    <cofactor evidence="1">
        <name>Mn(2+)</name>
        <dbReference type="ChEBI" id="CHEBI:29035"/>
    </cofactor>
</comment>
<dbReference type="RefSeq" id="XP_034011839.1">
    <property type="nucleotide sequence ID" value="XM_034156364.1"/>
</dbReference>
<dbReference type="GO" id="GO:0004722">
    <property type="term" value="F:protein serine/threonine phosphatase activity"/>
    <property type="evidence" value="ECO:0007669"/>
    <property type="project" value="UniProtKB-EC"/>
</dbReference>
<evidence type="ECO:0000313" key="4">
    <source>
        <dbReference type="Proteomes" id="UP000449547"/>
    </source>
</evidence>
<dbReference type="Pfam" id="PF13672">
    <property type="entry name" value="PP2C_2"/>
    <property type="match status" value="1"/>
</dbReference>
<keyword evidence="1" id="KW-0904">Protein phosphatase</keyword>
<dbReference type="GO" id="GO:0046872">
    <property type="term" value="F:metal ion binding"/>
    <property type="evidence" value="ECO:0007669"/>
    <property type="project" value="UniProtKB-UniRule"/>
</dbReference>
<dbReference type="OMA" id="GEYLKMI"/>
<dbReference type="AlphaFoldDB" id="A0A642UND1"/>
<sequence length="379" mass="42432">MLHRRFAARSVRSCRWYHATRPQLGFFSVFRSEPSEIIDDPDDVSPYIRMPVISKDQLNQIPHDKYKFEFAYSSFGYHSQSSVPMIHSLSDLSDPTQLTTLLPRRRPHGSPADTLSIKAGDDAMLVSPSVLAIADGVSGWDDDSSKQGDSGTWSRSMLETLSRLMTEYKINHAPHPIKRRDIDQILDDSFLHTSHLMDLQNLKGSSTLILAIITGDALQMISIGDSRLFVFRNGEVLVSNEEQMVSPLCPQQIGTQTLSQLPSDMAWVSSVPLEENDIIFLCSDGISDNLYVHEIIEYLDEFLNVKKDDLKRVASRFIIKAKEVAFDDFAYTPYNEKVNSLPSELASSTPSQGGKLDDMSLCIARVVPFDKPKAGPTKS</sequence>
<evidence type="ECO:0000256" key="1">
    <source>
        <dbReference type="RuleBase" id="RU366020"/>
    </source>
</evidence>
<dbReference type="Proteomes" id="UP000449547">
    <property type="component" value="Unassembled WGS sequence"/>
</dbReference>
<comment type="catalytic activity">
    <reaction evidence="1">
        <text>O-phospho-L-threonyl-[protein] + H2O = L-threonyl-[protein] + phosphate</text>
        <dbReference type="Rhea" id="RHEA:47004"/>
        <dbReference type="Rhea" id="RHEA-COMP:11060"/>
        <dbReference type="Rhea" id="RHEA-COMP:11605"/>
        <dbReference type="ChEBI" id="CHEBI:15377"/>
        <dbReference type="ChEBI" id="CHEBI:30013"/>
        <dbReference type="ChEBI" id="CHEBI:43474"/>
        <dbReference type="ChEBI" id="CHEBI:61977"/>
        <dbReference type="EC" id="3.1.3.16"/>
    </reaction>
</comment>
<organism evidence="3 4">
    <name type="scientific">Diutina rugosa</name>
    <name type="common">Yeast</name>
    <name type="synonym">Candida rugosa</name>
    <dbReference type="NCBI Taxonomy" id="5481"/>
    <lineage>
        <taxon>Eukaryota</taxon>
        <taxon>Fungi</taxon>
        <taxon>Dikarya</taxon>
        <taxon>Ascomycota</taxon>
        <taxon>Saccharomycotina</taxon>
        <taxon>Pichiomycetes</taxon>
        <taxon>Debaryomycetaceae</taxon>
        <taxon>Diutina</taxon>
    </lineage>
</organism>
<keyword evidence="1" id="KW-0460">Magnesium</keyword>
<dbReference type="GeneID" id="54782237"/>
<reference evidence="3 4" key="1">
    <citation type="submission" date="2019-07" db="EMBL/GenBank/DDBJ databases">
        <title>Genome assembly of two rare yeast pathogens: Diutina rugosa and Trichomonascus ciferrii.</title>
        <authorList>
            <person name="Mixao V."/>
            <person name="Saus E."/>
            <person name="Hansen A."/>
            <person name="Lass-Flor C."/>
            <person name="Gabaldon T."/>
        </authorList>
    </citation>
    <scope>NUCLEOTIDE SEQUENCE [LARGE SCALE GENOMIC DNA]</scope>
    <source>
        <strain evidence="3 4">CBS 613</strain>
    </source>
</reference>
<evidence type="ECO:0000313" key="3">
    <source>
        <dbReference type="EMBL" id="KAA8901216.1"/>
    </source>
</evidence>
<dbReference type="SUPFAM" id="SSF81606">
    <property type="entry name" value="PP2C-like"/>
    <property type="match status" value="1"/>
</dbReference>
<proteinExistence type="inferred from homology"/>
<dbReference type="PROSITE" id="PS51746">
    <property type="entry name" value="PPM_2"/>
    <property type="match status" value="1"/>
</dbReference>
<dbReference type="EMBL" id="SWFT01000105">
    <property type="protein sequence ID" value="KAA8901216.1"/>
    <property type="molecule type" value="Genomic_DNA"/>
</dbReference>
<dbReference type="SMART" id="SM00332">
    <property type="entry name" value="PP2Cc"/>
    <property type="match status" value="1"/>
</dbReference>
<comment type="similarity">
    <text evidence="1">Belongs to the PP2C family.</text>
</comment>
<feature type="domain" description="PPM-type phosphatase" evidence="2">
    <location>
        <begin position="107"/>
        <end position="366"/>
    </location>
</feature>
<dbReference type="PANTHER" id="PTHR12320:SF1">
    <property type="entry name" value="PROTEIN PHOSPHATASE PTC7 HOMOLOG"/>
    <property type="match status" value="1"/>
</dbReference>
<protein>
    <recommendedName>
        <fullName evidence="1">Protein phosphatase</fullName>
        <ecNumber evidence="1">3.1.3.16</ecNumber>
    </recommendedName>
</protein>
<keyword evidence="1" id="KW-0378">Hydrolase</keyword>
<comment type="cofactor">
    <cofactor evidence="1">
        <name>Mg(2+)</name>
        <dbReference type="ChEBI" id="CHEBI:18420"/>
    </cofactor>
</comment>
<comment type="caution">
    <text evidence="3">The sequence shown here is derived from an EMBL/GenBank/DDBJ whole genome shotgun (WGS) entry which is preliminary data.</text>
</comment>
<dbReference type="PANTHER" id="PTHR12320">
    <property type="entry name" value="PROTEIN PHOSPHATASE 2C"/>
    <property type="match status" value="1"/>
</dbReference>
<dbReference type="VEuPathDB" id="FungiDB:DIURU_003586"/>
<keyword evidence="1" id="KW-0479">Metal-binding</keyword>
<dbReference type="InterPro" id="IPR039123">
    <property type="entry name" value="PPTC7"/>
</dbReference>
<keyword evidence="4" id="KW-1185">Reference proteome</keyword>
<dbReference type="OrthoDB" id="25675at2759"/>
<comment type="catalytic activity">
    <reaction evidence="1">
        <text>O-phospho-L-seryl-[protein] + H2O = L-seryl-[protein] + phosphate</text>
        <dbReference type="Rhea" id="RHEA:20629"/>
        <dbReference type="Rhea" id="RHEA-COMP:9863"/>
        <dbReference type="Rhea" id="RHEA-COMP:11604"/>
        <dbReference type="ChEBI" id="CHEBI:15377"/>
        <dbReference type="ChEBI" id="CHEBI:29999"/>
        <dbReference type="ChEBI" id="CHEBI:43474"/>
        <dbReference type="ChEBI" id="CHEBI:83421"/>
        <dbReference type="EC" id="3.1.3.16"/>
    </reaction>
</comment>
<accession>A0A642UND1</accession>
<evidence type="ECO:0000259" key="2">
    <source>
        <dbReference type="PROSITE" id="PS51746"/>
    </source>
</evidence>
<gene>
    <name evidence="3" type="ORF">DIURU_003586</name>
</gene>
<keyword evidence="1" id="KW-0464">Manganese</keyword>
<dbReference type="InterPro" id="IPR001932">
    <property type="entry name" value="PPM-type_phosphatase-like_dom"/>
</dbReference>
<dbReference type="Gene3D" id="3.60.40.10">
    <property type="entry name" value="PPM-type phosphatase domain"/>
    <property type="match status" value="1"/>
</dbReference>
<dbReference type="InterPro" id="IPR036457">
    <property type="entry name" value="PPM-type-like_dom_sf"/>
</dbReference>